<evidence type="ECO:0000313" key="3">
    <source>
        <dbReference type="EMBL" id="KAB0393535.1"/>
    </source>
</evidence>
<dbReference type="InterPro" id="IPR003191">
    <property type="entry name" value="Guanylate-bd/ATL_C"/>
</dbReference>
<dbReference type="SUPFAM" id="SSF48340">
    <property type="entry name" value="Interferon-induced guanylate-binding protein 1 (GBP1), C-terminal domain"/>
    <property type="match status" value="1"/>
</dbReference>
<dbReference type="PANTHER" id="PTHR10751">
    <property type="entry name" value="GUANYLATE BINDING PROTEIN"/>
    <property type="match status" value="1"/>
</dbReference>
<dbReference type="AlphaFoldDB" id="A0A643C161"/>
<evidence type="ECO:0000313" key="4">
    <source>
        <dbReference type="Proteomes" id="UP000437017"/>
    </source>
</evidence>
<proteinExistence type="predicted"/>
<sequence length="259" mass="30083">MPSHSAARAPGSPLSREIIKNKKEGFLLQNEEASVKFCQAKLDQLSKALMESISAGTFSVPGGHKLYRKTKERFEWDYCQVPRKGVKAYEVLQSFLQSQVATEKSILQADEALTYREKAIAEERSRKEATEKEQELLRQKHWEQQQQMEAQERNLREDIVRLREKLERERENLLREQERMLEHRPKIQNDLLTEGFSNESEQMKEEMNRLRNIIENNKKDKTLWIARALDTLATETTAILSVPAKLIGQGLKGLSSLFK</sequence>
<gene>
    <name evidence="3" type="ORF">E2I00_013109</name>
</gene>
<feature type="domain" description="Guanylate-binding protein/Atlastin C-terminal" evidence="2">
    <location>
        <begin position="18"/>
        <end position="210"/>
    </location>
</feature>
<feature type="coiled-coil region" evidence="1">
    <location>
        <begin position="120"/>
        <end position="220"/>
    </location>
</feature>
<dbReference type="Pfam" id="PF02841">
    <property type="entry name" value="GBP_C"/>
    <property type="match status" value="1"/>
</dbReference>
<organism evidence="3 4">
    <name type="scientific">Balaenoptera physalus</name>
    <name type="common">Fin whale</name>
    <name type="synonym">Balaena physalus</name>
    <dbReference type="NCBI Taxonomy" id="9770"/>
    <lineage>
        <taxon>Eukaryota</taxon>
        <taxon>Metazoa</taxon>
        <taxon>Chordata</taxon>
        <taxon>Craniata</taxon>
        <taxon>Vertebrata</taxon>
        <taxon>Euteleostomi</taxon>
        <taxon>Mammalia</taxon>
        <taxon>Eutheria</taxon>
        <taxon>Laurasiatheria</taxon>
        <taxon>Artiodactyla</taxon>
        <taxon>Whippomorpha</taxon>
        <taxon>Cetacea</taxon>
        <taxon>Mysticeti</taxon>
        <taxon>Balaenopteridae</taxon>
        <taxon>Balaenoptera</taxon>
    </lineage>
</organism>
<keyword evidence="1" id="KW-0175">Coiled coil</keyword>
<keyword evidence="4" id="KW-1185">Reference proteome</keyword>
<dbReference type="InterPro" id="IPR036543">
    <property type="entry name" value="Guanylate-bd_C_sf"/>
</dbReference>
<name>A0A643C161_BALPH</name>
<evidence type="ECO:0000256" key="1">
    <source>
        <dbReference type="SAM" id="Coils"/>
    </source>
</evidence>
<dbReference type="Gene3D" id="1.20.1000.10">
    <property type="entry name" value="Guanylate-binding protein, C-terminal domain"/>
    <property type="match status" value="1"/>
</dbReference>
<comment type="caution">
    <text evidence="3">The sequence shown here is derived from an EMBL/GenBank/DDBJ whole genome shotgun (WGS) entry which is preliminary data.</text>
</comment>
<dbReference type="Proteomes" id="UP000437017">
    <property type="component" value="Unassembled WGS sequence"/>
</dbReference>
<evidence type="ECO:0000259" key="2">
    <source>
        <dbReference type="Pfam" id="PF02841"/>
    </source>
</evidence>
<reference evidence="3 4" key="1">
    <citation type="journal article" date="2019" name="PLoS ONE">
        <title>Genomic analyses reveal an absence of contemporary introgressive admixture between fin whales and blue whales, despite known hybrids.</title>
        <authorList>
            <person name="Westbury M.V."/>
            <person name="Petersen B."/>
            <person name="Lorenzen E.D."/>
        </authorList>
    </citation>
    <scope>NUCLEOTIDE SEQUENCE [LARGE SCALE GENOMIC DNA]</scope>
    <source>
        <strain evidence="3">FinWhale-01</strain>
    </source>
</reference>
<dbReference type="GO" id="GO:0005525">
    <property type="term" value="F:GTP binding"/>
    <property type="evidence" value="ECO:0007669"/>
    <property type="project" value="InterPro"/>
</dbReference>
<dbReference type="EMBL" id="SGJD01003129">
    <property type="protein sequence ID" value="KAB0393535.1"/>
    <property type="molecule type" value="Genomic_DNA"/>
</dbReference>
<dbReference type="OrthoDB" id="9714135at2759"/>
<dbReference type="GO" id="GO:0003924">
    <property type="term" value="F:GTPase activity"/>
    <property type="evidence" value="ECO:0007669"/>
    <property type="project" value="InterPro"/>
</dbReference>
<accession>A0A643C161</accession>
<protein>
    <recommendedName>
        <fullName evidence="2">Guanylate-binding protein/Atlastin C-terminal domain-containing protein</fullName>
    </recommendedName>
</protein>